<keyword evidence="2" id="KW-1185">Reference proteome</keyword>
<dbReference type="Proteomes" id="UP000683246">
    <property type="component" value="Chromosome"/>
</dbReference>
<gene>
    <name evidence="1" type="ORF">HZI73_06990</name>
</gene>
<dbReference type="InterPro" id="IPR031325">
    <property type="entry name" value="RHS_repeat"/>
</dbReference>
<sequence>MVSGKYAQTTTRLTGDATITPAPVKQYHDKLGRLVKAETDHHGKTYQTTYNYDYVGNKTEGKDARAYDEGWSEPTVTYEYDHANRVVKETNTMGQSIHTVYDPLGRVKSKTDYKGSTTTYGYDKLGRLLKVQAPVAAGQFALTKYDYDKNGNQTAVKQQCNKPGQPEAWRTTGYGYDSRNRLVKVVKNDTDGSQSIAQYHYDGAGNKTKMFTGLSAALDTSSETGQDTDFAVTRYGYNHLNQMVSMTDPLGQ</sequence>
<dbReference type="PANTHER" id="PTHR32305:SF15">
    <property type="entry name" value="PROTEIN RHSA-RELATED"/>
    <property type="match status" value="1"/>
</dbReference>
<evidence type="ECO:0000313" key="2">
    <source>
        <dbReference type="Proteomes" id="UP000683246"/>
    </source>
</evidence>
<evidence type="ECO:0000313" key="1">
    <source>
        <dbReference type="EMBL" id="QUI22060.1"/>
    </source>
</evidence>
<dbReference type="KEGG" id="vpy:HZI73_06990"/>
<proteinExistence type="predicted"/>
<dbReference type="Gene3D" id="2.180.10.10">
    <property type="entry name" value="RHS repeat-associated core"/>
    <property type="match status" value="1"/>
</dbReference>
<dbReference type="InterPro" id="IPR050708">
    <property type="entry name" value="T6SS_VgrG/RHS"/>
</dbReference>
<dbReference type="Pfam" id="PF05593">
    <property type="entry name" value="RHS_repeat"/>
    <property type="match status" value="1"/>
</dbReference>
<reference evidence="1" key="1">
    <citation type="submission" date="2020-07" db="EMBL/GenBank/DDBJ databases">
        <title>Vallitalea pronyensis genome.</title>
        <authorList>
            <person name="Postec A."/>
        </authorList>
    </citation>
    <scope>NUCLEOTIDE SEQUENCE</scope>
    <source>
        <strain evidence="1">FatNI3</strain>
    </source>
</reference>
<dbReference type="EMBL" id="CP058649">
    <property type="protein sequence ID" value="QUI22060.1"/>
    <property type="molecule type" value="Genomic_DNA"/>
</dbReference>
<dbReference type="PANTHER" id="PTHR32305">
    <property type="match status" value="1"/>
</dbReference>
<dbReference type="NCBIfam" id="TIGR01643">
    <property type="entry name" value="YD_repeat_2x"/>
    <property type="match status" value="2"/>
</dbReference>
<organism evidence="1 2">
    <name type="scientific">Vallitalea pronyensis</name>
    <dbReference type="NCBI Taxonomy" id="1348613"/>
    <lineage>
        <taxon>Bacteria</taxon>
        <taxon>Bacillati</taxon>
        <taxon>Bacillota</taxon>
        <taxon>Clostridia</taxon>
        <taxon>Lachnospirales</taxon>
        <taxon>Vallitaleaceae</taxon>
        <taxon>Vallitalea</taxon>
    </lineage>
</organism>
<name>A0A8J8SFU4_9FIRM</name>
<dbReference type="RefSeq" id="WP_212697536.1">
    <property type="nucleotide sequence ID" value="NZ_CP058649.1"/>
</dbReference>
<dbReference type="AlphaFoldDB" id="A0A8J8SFU4"/>
<dbReference type="InterPro" id="IPR006530">
    <property type="entry name" value="YD"/>
</dbReference>
<protein>
    <submittedName>
        <fullName evidence="1">RHS repeat protein</fullName>
    </submittedName>
</protein>
<accession>A0A8J8SFU4</accession>